<reference evidence="2 3" key="1">
    <citation type="submission" date="2019-07" db="EMBL/GenBank/DDBJ databases">
        <authorList>
            <person name="Jastrzebski P J."/>
            <person name="Paukszto L."/>
            <person name="Jastrzebski P J."/>
        </authorList>
    </citation>
    <scope>NUCLEOTIDE SEQUENCE [LARGE SCALE GENOMIC DNA]</scope>
    <source>
        <strain evidence="2 3">WMS-il1</strain>
    </source>
</reference>
<dbReference type="InterPro" id="IPR041588">
    <property type="entry name" value="Integrase_H2C2"/>
</dbReference>
<dbReference type="InterPro" id="IPR036397">
    <property type="entry name" value="RNaseH_sf"/>
</dbReference>
<evidence type="ECO:0000313" key="2">
    <source>
        <dbReference type="EMBL" id="VUZ54485.1"/>
    </source>
</evidence>
<dbReference type="EMBL" id="CABIJS010000654">
    <property type="protein sequence ID" value="VUZ54485.1"/>
    <property type="molecule type" value="Genomic_DNA"/>
</dbReference>
<dbReference type="InterPro" id="IPR050951">
    <property type="entry name" value="Retrovirus_Pol_polyprotein"/>
</dbReference>
<dbReference type="GO" id="GO:0015074">
    <property type="term" value="P:DNA integration"/>
    <property type="evidence" value="ECO:0007669"/>
    <property type="project" value="InterPro"/>
</dbReference>
<dbReference type="PANTHER" id="PTHR37984:SF5">
    <property type="entry name" value="PROTEIN NYNRIN-LIKE"/>
    <property type="match status" value="1"/>
</dbReference>
<dbReference type="AlphaFoldDB" id="A0A564Z4Q9"/>
<accession>A0A564Z4Q9</accession>
<dbReference type="PANTHER" id="PTHR37984">
    <property type="entry name" value="PROTEIN CBG26694"/>
    <property type="match status" value="1"/>
</dbReference>
<dbReference type="Pfam" id="PF17921">
    <property type="entry name" value="Integrase_H2C2"/>
    <property type="match status" value="1"/>
</dbReference>
<dbReference type="PROSITE" id="PS50994">
    <property type="entry name" value="INTEGRASE"/>
    <property type="match status" value="1"/>
</dbReference>
<name>A0A564Z4Q9_HYMDI</name>
<dbReference type="InterPro" id="IPR012337">
    <property type="entry name" value="RNaseH-like_sf"/>
</dbReference>
<protein>
    <recommendedName>
        <fullName evidence="1">Integrase catalytic domain-containing protein</fullName>
    </recommendedName>
</protein>
<dbReference type="Proteomes" id="UP000321570">
    <property type="component" value="Unassembled WGS sequence"/>
</dbReference>
<evidence type="ECO:0000259" key="1">
    <source>
        <dbReference type="PROSITE" id="PS50994"/>
    </source>
</evidence>
<dbReference type="InterPro" id="IPR001584">
    <property type="entry name" value="Integrase_cat-core"/>
</dbReference>
<proteinExistence type="predicted"/>
<dbReference type="Gene3D" id="1.10.340.70">
    <property type="match status" value="1"/>
</dbReference>
<keyword evidence="3" id="KW-1185">Reference proteome</keyword>
<organism evidence="2 3">
    <name type="scientific">Hymenolepis diminuta</name>
    <name type="common">Rat tapeworm</name>
    <dbReference type="NCBI Taxonomy" id="6216"/>
    <lineage>
        <taxon>Eukaryota</taxon>
        <taxon>Metazoa</taxon>
        <taxon>Spiralia</taxon>
        <taxon>Lophotrochozoa</taxon>
        <taxon>Platyhelminthes</taxon>
        <taxon>Cestoda</taxon>
        <taxon>Eucestoda</taxon>
        <taxon>Cyclophyllidea</taxon>
        <taxon>Hymenolepididae</taxon>
        <taxon>Hymenolepis</taxon>
    </lineage>
</organism>
<gene>
    <name evidence="2" type="ORF">WMSIL1_LOCUS12545</name>
</gene>
<feature type="domain" description="Integrase catalytic" evidence="1">
    <location>
        <begin position="184"/>
        <end position="252"/>
    </location>
</feature>
<dbReference type="GO" id="GO:0003676">
    <property type="term" value="F:nucleic acid binding"/>
    <property type="evidence" value="ECO:0007669"/>
    <property type="project" value="InterPro"/>
</dbReference>
<evidence type="ECO:0000313" key="3">
    <source>
        <dbReference type="Proteomes" id="UP000321570"/>
    </source>
</evidence>
<dbReference type="Gene3D" id="3.30.420.10">
    <property type="entry name" value="Ribonuclease H-like superfamily/Ribonuclease H"/>
    <property type="match status" value="1"/>
</dbReference>
<sequence length="252" mass="28724">MQVSVSRRRYETHALMGYFFSVNAGSDNIIVSLCGKRRNSGWVRVGRKRVQHILSESIRNTPVSTKDIRKETEKDAVLQQALKFIRSKWPSFPPKGNLLEIYHRRDSIMVVDFCLMIFDKISVPSVLRQFHSSYPGTRWMRCVARGCAYWPGMDKGIEYLVRQCDKCQQEAKNPIREDLVLWSQTETPWTSLHVDFSGPASGITYLIVVDLYPKWPEVIPLTLATSGSTIGALNRIFSIHGLLKTLVSDDGT</sequence>
<dbReference type="SUPFAM" id="SSF53098">
    <property type="entry name" value="Ribonuclease H-like"/>
    <property type="match status" value="1"/>
</dbReference>